<evidence type="ECO:0000313" key="2">
    <source>
        <dbReference type="EMBL" id="MBN7810192.1"/>
    </source>
</evidence>
<organism evidence="2 3">
    <name type="scientific">Algoriphagus oliviformis</name>
    <dbReference type="NCBI Taxonomy" id="2811231"/>
    <lineage>
        <taxon>Bacteria</taxon>
        <taxon>Pseudomonadati</taxon>
        <taxon>Bacteroidota</taxon>
        <taxon>Cytophagia</taxon>
        <taxon>Cytophagales</taxon>
        <taxon>Cyclobacteriaceae</taxon>
        <taxon>Algoriphagus</taxon>
    </lineage>
</organism>
<protein>
    <submittedName>
        <fullName evidence="2">Uncharacterized protein</fullName>
    </submittedName>
</protein>
<reference evidence="2 3" key="1">
    <citation type="submission" date="2021-03" db="EMBL/GenBank/DDBJ databases">
        <title>novel species isolated from a fishpond in China.</title>
        <authorList>
            <person name="Lu H."/>
            <person name="Cai Z."/>
        </authorList>
    </citation>
    <scope>NUCLEOTIDE SEQUENCE [LARGE SCALE GENOMIC DNA]</scope>
    <source>
        <strain evidence="2 3">H41</strain>
    </source>
</reference>
<sequence length="139" mass="15650">MRYRLCIFLLALSLSSCSCDPESLAKFAVSGMETMMGEGFMPSDEIRALGNFQGMSVNLSQSTTDGETESTIFLQLQNGDPVALGRQPEVLARRCAELYLRDYEKSKEYEKITVQFLQSDPSNPENVAMQEYTFDVKDF</sequence>
<dbReference type="RefSeq" id="WP_206576973.1">
    <property type="nucleotide sequence ID" value="NZ_JAFKCT010000001.1"/>
</dbReference>
<feature type="signal peptide" evidence="1">
    <location>
        <begin position="1"/>
        <end position="18"/>
    </location>
</feature>
<name>A0ABS3BZB4_9BACT</name>
<accession>A0ABS3BZB4</accession>
<keyword evidence="1" id="KW-0732">Signal</keyword>
<gene>
    <name evidence="2" type="ORF">J0A68_04435</name>
</gene>
<evidence type="ECO:0000313" key="3">
    <source>
        <dbReference type="Proteomes" id="UP000664317"/>
    </source>
</evidence>
<feature type="chain" id="PRO_5045048606" evidence="1">
    <location>
        <begin position="19"/>
        <end position="139"/>
    </location>
</feature>
<dbReference type="EMBL" id="JAFKCT010000001">
    <property type="protein sequence ID" value="MBN7810192.1"/>
    <property type="molecule type" value="Genomic_DNA"/>
</dbReference>
<dbReference type="Proteomes" id="UP000664317">
    <property type="component" value="Unassembled WGS sequence"/>
</dbReference>
<dbReference type="PROSITE" id="PS51257">
    <property type="entry name" value="PROKAR_LIPOPROTEIN"/>
    <property type="match status" value="1"/>
</dbReference>
<proteinExistence type="predicted"/>
<comment type="caution">
    <text evidence="2">The sequence shown here is derived from an EMBL/GenBank/DDBJ whole genome shotgun (WGS) entry which is preliminary data.</text>
</comment>
<keyword evidence="3" id="KW-1185">Reference proteome</keyword>
<evidence type="ECO:0000256" key="1">
    <source>
        <dbReference type="SAM" id="SignalP"/>
    </source>
</evidence>